<dbReference type="AlphaFoldDB" id="A0A8H9HCE4"/>
<evidence type="ECO:0000256" key="3">
    <source>
        <dbReference type="ARBA" id="ARBA00023163"/>
    </source>
</evidence>
<keyword evidence="1" id="KW-0805">Transcription regulation</keyword>
<dbReference type="Gene3D" id="1.10.10.60">
    <property type="entry name" value="Homeodomain-like"/>
    <property type="match status" value="1"/>
</dbReference>
<dbReference type="InterPro" id="IPR009057">
    <property type="entry name" value="Homeodomain-like_sf"/>
</dbReference>
<evidence type="ECO:0000256" key="4">
    <source>
        <dbReference type="SAM" id="MobiDB-lite"/>
    </source>
</evidence>
<dbReference type="Pfam" id="PF12833">
    <property type="entry name" value="HTH_18"/>
    <property type="match status" value="1"/>
</dbReference>
<dbReference type="EMBL" id="BMUB01000001">
    <property type="protein sequence ID" value="GGU57233.1"/>
    <property type="molecule type" value="Genomic_DNA"/>
</dbReference>
<feature type="region of interest" description="Disordered" evidence="4">
    <location>
        <begin position="312"/>
        <end position="341"/>
    </location>
</feature>
<keyword evidence="2" id="KW-0238">DNA-binding</keyword>
<dbReference type="InterPro" id="IPR050204">
    <property type="entry name" value="AraC_XylS_family_regulators"/>
</dbReference>
<dbReference type="Pfam" id="PF14525">
    <property type="entry name" value="AraC_binding_2"/>
    <property type="match status" value="1"/>
</dbReference>
<evidence type="ECO:0000256" key="2">
    <source>
        <dbReference type="ARBA" id="ARBA00023125"/>
    </source>
</evidence>
<dbReference type="GO" id="GO:0003700">
    <property type="term" value="F:DNA-binding transcription factor activity"/>
    <property type="evidence" value="ECO:0007669"/>
    <property type="project" value="InterPro"/>
</dbReference>
<dbReference type="GeneID" id="97483656"/>
<protein>
    <recommendedName>
        <fullName evidence="5">HTH araC/xylS-type domain-containing protein</fullName>
    </recommendedName>
</protein>
<comment type="caution">
    <text evidence="6">The sequence shown here is derived from an EMBL/GenBank/DDBJ whole genome shotgun (WGS) entry which is preliminary data.</text>
</comment>
<evidence type="ECO:0000256" key="1">
    <source>
        <dbReference type="ARBA" id="ARBA00023015"/>
    </source>
</evidence>
<dbReference type="GO" id="GO:0043565">
    <property type="term" value="F:sequence-specific DNA binding"/>
    <property type="evidence" value="ECO:0007669"/>
    <property type="project" value="InterPro"/>
</dbReference>
<dbReference type="InterPro" id="IPR035418">
    <property type="entry name" value="AraC-bd_2"/>
</dbReference>
<feature type="compositionally biased region" description="Low complexity" evidence="4">
    <location>
        <begin position="326"/>
        <end position="341"/>
    </location>
</feature>
<organism evidence="6 7">
    <name type="scientific">Kitasatospora aureofaciens</name>
    <name type="common">Streptomyces aureofaciens</name>
    <dbReference type="NCBI Taxonomy" id="1894"/>
    <lineage>
        <taxon>Bacteria</taxon>
        <taxon>Bacillati</taxon>
        <taxon>Actinomycetota</taxon>
        <taxon>Actinomycetes</taxon>
        <taxon>Kitasatosporales</taxon>
        <taxon>Streptomycetaceae</taxon>
        <taxon>Kitasatospora</taxon>
    </lineage>
</organism>
<evidence type="ECO:0000259" key="5">
    <source>
        <dbReference type="PROSITE" id="PS01124"/>
    </source>
</evidence>
<dbReference type="InterPro" id="IPR018060">
    <property type="entry name" value="HTH_AraC"/>
</dbReference>
<proteinExistence type="predicted"/>
<dbReference type="PROSITE" id="PS01124">
    <property type="entry name" value="HTH_ARAC_FAMILY_2"/>
    <property type="match status" value="1"/>
</dbReference>
<evidence type="ECO:0000313" key="6">
    <source>
        <dbReference type="EMBL" id="GGU57233.1"/>
    </source>
</evidence>
<gene>
    <name evidence="6" type="ORF">GCM10010502_04670</name>
</gene>
<dbReference type="Proteomes" id="UP000610124">
    <property type="component" value="Unassembled WGS sequence"/>
</dbReference>
<reference evidence="6" key="2">
    <citation type="submission" date="2020-09" db="EMBL/GenBank/DDBJ databases">
        <authorList>
            <person name="Sun Q."/>
            <person name="Ohkuma M."/>
        </authorList>
    </citation>
    <scope>NUCLEOTIDE SEQUENCE</scope>
    <source>
        <strain evidence="6">JCM 4434</strain>
    </source>
</reference>
<dbReference type="InterPro" id="IPR020449">
    <property type="entry name" value="Tscrpt_reg_AraC-type_HTH"/>
</dbReference>
<dbReference type="OrthoDB" id="9799345at2"/>
<dbReference type="PANTHER" id="PTHR46796:SF6">
    <property type="entry name" value="ARAC SUBFAMILY"/>
    <property type="match status" value="1"/>
</dbReference>
<accession>A0A8H9HCE4</accession>
<dbReference type="PANTHER" id="PTHR46796">
    <property type="entry name" value="HTH-TYPE TRANSCRIPTIONAL ACTIVATOR RHAS-RELATED"/>
    <property type="match status" value="1"/>
</dbReference>
<evidence type="ECO:0000313" key="7">
    <source>
        <dbReference type="Proteomes" id="UP000610124"/>
    </source>
</evidence>
<dbReference type="SUPFAM" id="SSF46689">
    <property type="entry name" value="Homeodomain-like"/>
    <property type="match status" value="1"/>
</dbReference>
<name>A0A8H9HCE4_KITAU</name>
<reference evidence="6" key="1">
    <citation type="journal article" date="2014" name="Int. J. Syst. Evol. Microbiol.">
        <title>Complete genome sequence of Corynebacterium casei LMG S-19264T (=DSM 44701T), isolated from a smear-ripened cheese.</title>
        <authorList>
            <consortium name="US DOE Joint Genome Institute (JGI-PGF)"/>
            <person name="Walter F."/>
            <person name="Albersmeier A."/>
            <person name="Kalinowski J."/>
            <person name="Ruckert C."/>
        </authorList>
    </citation>
    <scope>NUCLEOTIDE SEQUENCE</scope>
    <source>
        <strain evidence="6">JCM 4434</strain>
    </source>
</reference>
<dbReference type="PRINTS" id="PR00032">
    <property type="entry name" value="HTHARAC"/>
</dbReference>
<dbReference type="RefSeq" id="WP_078938900.1">
    <property type="nucleotide sequence ID" value="NZ_BMUB01000001.1"/>
</dbReference>
<sequence>MPVSLSTARLSASDRAASWHEAASHAFVPIVVDLLEEVPSPGAIVCHQLGPVRITKVQAAPQVVTRSRRMIADGGPPSLILSLQERGTALKEQDGRESVVRPGELPITDTSRVFRKKMEEGFVFASFHFPRAALDVSERDLRALTATPFSGTEGSAALVATYLSRLAREAEVLDEAAGRRAAATALDLLALLVDDRSRRSRPQAPRSAASLERVKAHILRNLRDPDLSPSTIAEANFMSVRFLHKLFQREGTTVGGWIRTQRLERCSRDLLRPVAAELGVAGIARRWGFANSSHFSRAFRAAYSMTPRDWQVGGEPARCPSVARDTSAPGGRRSGTRTAGA</sequence>
<keyword evidence="3" id="KW-0804">Transcription</keyword>
<feature type="domain" description="HTH araC/xylS-type" evidence="5">
    <location>
        <begin position="212"/>
        <end position="313"/>
    </location>
</feature>
<dbReference type="SMART" id="SM00342">
    <property type="entry name" value="HTH_ARAC"/>
    <property type="match status" value="1"/>
</dbReference>